<keyword evidence="6" id="KW-1185">Reference proteome</keyword>
<evidence type="ECO:0000313" key="5">
    <source>
        <dbReference type="EMBL" id="KAK6502150.1"/>
    </source>
</evidence>
<dbReference type="SUPFAM" id="SSF52540">
    <property type="entry name" value="P-loop containing nucleoside triphosphate hydrolases"/>
    <property type="match status" value="1"/>
</dbReference>
<evidence type="ECO:0000256" key="3">
    <source>
        <dbReference type="ARBA" id="ARBA00022840"/>
    </source>
</evidence>
<dbReference type="NCBIfam" id="NF040713">
    <property type="entry name" value="ZapE"/>
    <property type="match status" value="1"/>
</dbReference>
<dbReference type="InterPro" id="IPR027417">
    <property type="entry name" value="P-loop_NTPase"/>
</dbReference>
<name>A0AAN8N7X5_9PEZI</name>
<dbReference type="GO" id="GO:0006515">
    <property type="term" value="P:protein quality control for misfolded or incompletely synthesized proteins"/>
    <property type="evidence" value="ECO:0007669"/>
    <property type="project" value="TreeGrafter"/>
</dbReference>
<feature type="compositionally biased region" description="Low complexity" evidence="4">
    <location>
        <begin position="108"/>
        <end position="117"/>
    </location>
</feature>
<dbReference type="Proteomes" id="UP001307849">
    <property type="component" value="Unassembled WGS sequence"/>
</dbReference>
<evidence type="ECO:0000313" key="6">
    <source>
        <dbReference type="Proteomes" id="UP001307849"/>
    </source>
</evidence>
<dbReference type="Gene3D" id="3.40.50.300">
    <property type="entry name" value="P-loop containing nucleotide triphosphate hydrolases"/>
    <property type="match status" value="1"/>
</dbReference>
<dbReference type="GO" id="GO:0005524">
    <property type="term" value="F:ATP binding"/>
    <property type="evidence" value="ECO:0007669"/>
    <property type="project" value="UniProtKB-KW"/>
</dbReference>
<accession>A0AAN8N7X5</accession>
<sequence>MEPGILRISASASPLRLQRTLLTPHGAGTGTRRLHSVYGRCRRPVVARSAGANTSATHPSTRPFSTASASCQARKPRPLNMSSPVVSIQKRGAMAQAVSQEVEEDYYPEQPESSQSPGPIDKYKELVGEGKLRDDDHQRKIVVQLQDLHDQLANYEPPVVVHPHIQPLNPKKGLLSSFFGANKDPKSDQDKQSREGNVMFSYDTSIAPKIFDFSGLFQQKTIISKTEYDPDTTPLGLYLHGDVGSGKTMLMNMFYLTLPPNILRKRRIHFNAFMQDVHRRMHKEKMKHGSSFDALPFVAADLAEEASVLCFDEFQCTDVADAMILRRLLEEMISHGVVMVATSNRHPNDLYKNGIQRESFIPCIKLLQTRLEVLNLDSPTDYRKIARPASGVYHFGLDNAAVAHANKWFSYLGDPKDPPHLDTKIIWGREINIPSASGRAARFDFQDICGKPTSAADYLELTRHYDAFVVENVPAMDINSRDVARRFITFIDSIYEAKAALVLTSEVPISHIFIADRKLAHSMNGQQKSDGAQGLSPAMRMLMDDLGMNMDTLKESSIFTGDEERFAFARALSRLSEMASSFWIENRGD</sequence>
<dbReference type="InterPro" id="IPR005654">
    <property type="entry name" value="ATPase_AFG1-like"/>
</dbReference>
<evidence type="ECO:0008006" key="7">
    <source>
        <dbReference type="Google" id="ProtNLM"/>
    </source>
</evidence>
<dbReference type="AlphaFoldDB" id="A0AAN8N7X5"/>
<dbReference type="Pfam" id="PF03969">
    <property type="entry name" value="AFG1_ATPase"/>
    <property type="match status" value="1"/>
</dbReference>
<dbReference type="EMBL" id="JAVHJM010000011">
    <property type="protein sequence ID" value="KAK6502150.1"/>
    <property type="molecule type" value="Genomic_DNA"/>
</dbReference>
<feature type="region of interest" description="Disordered" evidence="4">
    <location>
        <begin position="97"/>
        <end position="122"/>
    </location>
</feature>
<dbReference type="PANTHER" id="PTHR12169">
    <property type="entry name" value="ATPASE N2B"/>
    <property type="match status" value="1"/>
</dbReference>
<comment type="similarity">
    <text evidence="1">Belongs to the AFG1 ATPase family.</text>
</comment>
<evidence type="ECO:0000256" key="4">
    <source>
        <dbReference type="SAM" id="MobiDB-lite"/>
    </source>
</evidence>
<feature type="compositionally biased region" description="Polar residues" evidence="4">
    <location>
        <begin position="51"/>
        <end position="71"/>
    </location>
</feature>
<dbReference type="GO" id="GO:0016887">
    <property type="term" value="F:ATP hydrolysis activity"/>
    <property type="evidence" value="ECO:0007669"/>
    <property type="project" value="InterPro"/>
</dbReference>
<reference evidence="5 6" key="1">
    <citation type="submission" date="2019-10" db="EMBL/GenBank/DDBJ databases">
        <authorList>
            <person name="Palmer J.M."/>
        </authorList>
    </citation>
    <scope>NUCLEOTIDE SEQUENCE [LARGE SCALE GENOMIC DNA]</scope>
    <source>
        <strain evidence="5 6">TWF506</strain>
    </source>
</reference>
<gene>
    <name evidence="5" type="ORF">TWF506_002748</name>
</gene>
<protein>
    <recommendedName>
        <fullName evidence="7">AFG1-like ATPase</fullName>
    </recommendedName>
</protein>
<evidence type="ECO:0000256" key="2">
    <source>
        <dbReference type="ARBA" id="ARBA00022741"/>
    </source>
</evidence>
<evidence type="ECO:0000256" key="1">
    <source>
        <dbReference type="ARBA" id="ARBA00010322"/>
    </source>
</evidence>
<organism evidence="5 6">
    <name type="scientific">Arthrobotrys conoides</name>
    <dbReference type="NCBI Taxonomy" id="74498"/>
    <lineage>
        <taxon>Eukaryota</taxon>
        <taxon>Fungi</taxon>
        <taxon>Dikarya</taxon>
        <taxon>Ascomycota</taxon>
        <taxon>Pezizomycotina</taxon>
        <taxon>Orbiliomycetes</taxon>
        <taxon>Orbiliales</taxon>
        <taxon>Orbiliaceae</taxon>
        <taxon>Arthrobotrys</taxon>
    </lineage>
</organism>
<comment type="caution">
    <text evidence="5">The sequence shown here is derived from an EMBL/GenBank/DDBJ whole genome shotgun (WGS) entry which is preliminary data.</text>
</comment>
<dbReference type="PANTHER" id="PTHR12169:SF6">
    <property type="entry name" value="AFG1-LIKE ATPASE"/>
    <property type="match status" value="1"/>
</dbReference>
<keyword evidence="2" id="KW-0547">Nucleotide-binding</keyword>
<feature type="region of interest" description="Disordered" evidence="4">
    <location>
        <begin position="49"/>
        <end position="80"/>
    </location>
</feature>
<dbReference type="GO" id="GO:0005739">
    <property type="term" value="C:mitochondrion"/>
    <property type="evidence" value="ECO:0007669"/>
    <property type="project" value="TreeGrafter"/>
</dbReference>
<proteinExistence type="inferred from homology"/>
<keyword evidence="3" id="KW-0067">ATP-binding</keyword>